<protein>
    <submittedName>
        <fullName evidence="1">Uncharacterized protein</fullName>
    </submittedName>
</protein>
<keyword evidence="2" id="KW-1185">Reference proteome</keyword>
<evidence type="ECO:0000313" key="2">
    <source>
        <dbReference type="Proteomes" id="UP000063229"/>
    </source>
</evidence>
<dbReference type="KEGG" id="pagb:AWM79_07170"/>
<name>A0A0X1SZ95_PSEAA</name>
<organism evidence="1 2">
    <name type="scientific">Pseudomonas agarici</name>
    <dbReference type="NCBI Taxonomy" id="46677"/>
    <lineage>
        <taxon>Bacteria</taxon>
        <taxon>Pseudomonadati</taxon>
        <taxon>Pseudomonadota</taxon>
        <taxon>Gammaproteobacteria</taxon>
        <taxon>Pseudomonadales</taxon>
        <taxon>Pseudomonadaceae</taxon>
        <taxon>Pseudomonas</taxon>
    </lineage>
</organism>
<sequence>MQNAIFLNNGQRMMWAEAGTTFSGEQLNQVIKRALTDLPVDQPLNAFYEIRRFDVPHAFDALLKLQNTGSAKRHIEVDKEKHEYREVLRVETTLLDLIMEAIAMILDVLFRVLGGTLKGTSPLSPEPPVVAPIFPKYLPSWKKNQPRIEHDDDGYTR</sequence>
<dbReference type="EMBL" id="CP014135">
    <property type="protein sequence ID" value="AMB85100.1"/>
    <property type="molecule type" value="Genomic_DNA"/>
</dbReference>
<reference evidence="1 2" key="1">
    <citation type="submission" date="2016-01" db="EMBL/GenBank/DDBJ databases">
        <authorList>
            <person name="McClelland M."/>
            <person name="Jain A."/>
            <person name="Saraogi P."/>
            <person name="Mendelson R."/>
            <person name="Westerman R."/>
            <person name="SanMiguel P."/>
            <person name="Csonka L."/>
        </authorList>
    </citation>
    <scope>NUCLEOTIDE SEQUENCE [LARGE SCALE GENOMIC DNA]</scope>
    <source>
        <strain evidence="1 2">NCPPB 2472</strain>
    </source>
</reference>
<accession>A0A0X1SZ95</accession>
<dbReference type="AlphaFoldDB" id="A0A0X1SZ95"/>
<dbReference type="STRING" id="46677.AWM79_07170"/>
<evidence type="ECO:0000313" key="1">
    <source>
        <dbReference type="EMBL" id="AMB85100.1"/>
    </source>
</evidence>
<dbReference type="Proteomes" id="UP000063229">
    <property type="component" value="Chromosome"/>
</dbReference>
<gene>
    <name evidence="1" type="ORF">AWM79_07170</name>
</gene>
<proteinExistence type="predicted"/>
<dbReference type="RefSeq" id="WP_060782506.1">
    <property type="nucleotide sequence ID" value="NZ_CP014135.1"/>
</dbReference>